<dbReference type="Proteomes" id="UP000327013">
    <property type="component" value="Unassembled WGS sequence"/>
</dbReference>
<name>A0A5N6KT83_9ROSI</name>
<organism evidence="1 2">
    <name type="scientific">Carpinus fangiana</name>
    <dbReference type="NCBI Taxonomy" id="176857"/>
    <lineage>
        <taxon>Eukaryota</taxon>
        <taxon>Viridiplantae</taxon>
        <taxon>Streptophyta</taxon>
        <taxon>Embryophyta</taxon>
        <taxon>Tracheophyta</taxon>
        <taxon>Spermatophyta</taxon>
        <taxon>Magnoliopsida</taxon>
        <taxon>eudicotyledons</taxon>
        <taxon>Gunneridae</taxon>
        <taxon>Pentapetalae</taxon>
        <taxon>rosids</taxon>
        <taxon>fabids</taxon>
        <taxon>Fagales</taxon>
        <taxon>Betulaceae</taxon>
        <taxon>Carpinus</taxon>
    </lineage>
</organism>
<accession>A0A5N6KT83</accession>
<dbReference type="EMBL" id="VIBQ01000012">
    <property type="protein sequence ID" value="KAB8343177.1"/>
    <property type="molecule type" value="Genomic_DNA"/>
</dbReference>
<keyword evidence="2" id="KW-1185">Reference proteome</keyword>
<evidence type="ECO:0000313" key="2">
    <source>
        <dbReference type="Proteomes" id="UP000327013"/>
    </source>
</evidence>
<gene>
    <name evidence="1" type="ORF">FH972_022767</name>
</gene>
<protein>
    <submittedName>
        <fullName evidence="1">Uncharacterized protein</fullName>
    </submittedName>
</protein>
<reference evidence="1 2" key="1">
    <citation type="submission" date="2019-06" db="EMBL/GenBank/DDBJ databases">
        <title>A chromosomal-level reference genome of Carpinus fangiana (Coryloideae, Betulaceae).</title>
        <authorList>
            <person name="Yang X."/>
            <person name="Wang Z."/>
            <person name="Zhang L."/>
            <person name="Hao G."/>
            <person name="Liu J."/>
            <person name="Yang Y."/>
        </authorList>
    </citation>
    <scope>NUCLEOTIDE SEQUENCE [LARGE SCALE GENOMIC DNA]</scope>
    <source>
        <strain evidence="1">Cfa_2016G</strain>
        <tissue evidence="1">Leaf</tissue>
    </source>
</reference>
<sequence>MPSPDDACLADPVSDRTARARPWSGIQQFHVCLSAEVCVRRPRVAGVEPPRLVGQCNLERAHLAEPMHLCTSSPDNLPPRALAQSGRLVVGKRRGRNPRPRCEQALECASSSEQLAKLAFISFAPCTLIAPLFYDPPAKCPARSLGLLGRRRRLPASCTLRRIWLCPPRRPVRTRQAHVFCRVRSCSSSAMFLATAVRLLHLYPSRLILIAAVASSFVACLETPVGGGALAKPPDTRCWPAAPTSSRTIVCI</sequence>
<comment type="caution">
    <text evidence="1">The sequence shown here is derived from an EMBL/GenBank/DDBJ whole genome shotgun (WGS) entry which is preliminary data.</text>
</comment>
<evidence type="ECO:0000313" key="1">
    <source>
        <dbReference type="EMBL" id="KAB8343177.1"/>
    </source>
</evidence>
<proteinExistence type="predicted"/>
<dbReference type="AlphaFoldDB" id="A0A5N6KT83"/>